<dbReference type="AlphaFoldDB" id="A0A9X2FBW7"/>
<dbReference type="Pfam" id="PF06155">
    <property type="entry name" value="GBBH-like_N"/>
    <property type="match status" value="1"/>
</dbReference>
<keyword evidence="5" id="KW-1185">Reference proteome</keyword>
<evidence type="ECO:0000256" key="1">
    <source>
        <dbReference type="ARBA" id="ARBA00022723"/>
    </source>
</evidence>
<name>A0A9X2FBW7_9BACT</name>
<dbReference type="EMBL" id="JAMXLR010000024">
    <property type="protein sequence ID" value="MCO6043504.1"/>
    <property type="molecule type" value="Genomic_DNA"/>
</dbReference>
<feature type="domain" description="Gamma-butyrobetaine hydroxylase-like N-terminal" evidence="3">
    <location>
        <begin position="11"/>
        <end position="98"/>
    </location>
</feature>
<dbReference type="Gene3D" id="3.30.2020.30">
    <property type="match status" value="1"/>
</dbReference>
<reference evidence="4" key="1">
    <citation type="submission" date="2022-06" db="EMBL/GenBank/DDBJ databases">
        <title>Aeoliella straminimaris, a novel planctomycete from sediments.</title>
        <authorList>
            <person name="Vitorino I.R."/>
            <person name="Lage O.M."/>
        </authorList>
    </citation>
    <scope>NUCLEOTIDE SEQUENCE</scope>
    <source>
        <strain evidence="4">ICT_H6.2</strain>
    </source>
</reference>
<gene>
    <name evidence="4" type="ORF">NG895_06255</name>
</gene>
<evidence type="ECO:0000313" key="5">
    <source>
        <dbReference type="Proteomes" id="UP001155241"/>
    </source>
</evidence>
<dbReference type="InterPro" id="IPR038492">
    <property type="entry name" value="GBBH-like_N_sf"/>
</dbReference>
<evidence type="ECO:0000256" key="2">
    <source>
        <dbReference type="ARBA" id="ARBA00023004"/>
    </source>
</evidence>
<protein>
    <submittedName>
        <fullName evidence="4">DUF971 domain-containing protein</fullName>
    </submittedName>
</protein>
<dbReference type="RefSeq" id="WP_252851610.1">
    <property type="nucleotide sequence ID" value="NZ_JAMXLR010000024.1"/>
</dbReference>
<proteinExistence type="predicted"/>
<dbReference type="PANTHER" id="PTHR35303">
    <property type="entry name" value="OS02G0197800 PROTEIN"/>
    <property type="match status" value="1"/>
</dbReference>
<sequence length="105" mass="11613">MILPTKLEKPSDDRLQITWSDGLVREYTVRELRDACPCATCREKRNAPAPPDNVLPVLPPSAGTPLHITGMRPTGNYAYNIAFSDGHNSGLYTMDVLRELGKETS</sequence>
<dbReference type="InterPro" id="IPR010376">
    <property type="entry name" value="GBBH-like_N"/>
</dbReference>
<keyword evidence="2" id="KW-0408">Iron</keyword>
<dbReference type="PANTHER" id="PTHR35303:SF5">
    <property type="entry name" value="OS02G0197800 PROTEIN"/>
    <property type="match status" value="1"/>
</dbReference>
<dbReference type="GO" id="GO:0046872">
    <property type="term" value="F:metal ion binding"/>
    <property type="evidence" value="ECO:0007669"/>
    <property type="project" value="UniProtKB-KW"/>
</dbReference>
<keyword evidence="1" id="KW-0479">Metal-binding</keyword>
<accession>A0A9X2FBW7</accession>
<comment type="caution">
    <text evidence="4">The sequence shown here is derived from an EMBL/GenBank/DDBJ whole genome shotgun (WGS) entry which is preliminary data.</text>
</comment>
<dbReference type="Proteomes" id="UP001155241">
    <property type="component" value="Unassembled WGS sequence"/>
</dbReference>
<evidence type="ECO:0000313" key="4">
    <source>
        <dbReference type="EMBL" id="MCO6043504.1"/>
    </source>
</evidence>
<organism evidence="4 5">
    <name type="scientific">Aeoliella straminimaris</name>
    <dbReference type="NCBI Taxonomy" id="2954799"/>
    <lineage>
        <taxon>Bacteria</taxon>
        <taxon>Pseudomonadati</taxon>
        <taxon>Planctomycetota</taxon>
        <taxon>Planctomycetia</taxon>
        <taxon>Pirellulales</taxon>
        <taxon>Lacipirellulaceae</taxon>
        <taxon>Aeoliella</taxon>
    </lineage>
</organism>
<evidence type="ECO:0000259" key="3">
    <source>
        <dbReference type="Pfam" id="PF06155"/>
    </source>
</evidence>